<comment type="similarity">
    <text evidence="1 6 7">Belongs to the peptidase S8 family.</text>
</comment>
<keyword evidence="3 6" id="KW-0378">Hydrolase</keyword>
<feature type="active site" description="Charge relay system" evidence="5 6">
    <location>
        <position position="161"/>
    </location>
</feature>
<protein>
    <submittedName>
        <fullName evidence="10">S8 family serine peptidase</fullName>
    </submittedName>
</protein>
<evidence type="ECO:0000256" key="2">
    <source>
        <dbReference type="ARBA" id="ARBA00022670"/>
    </source>
</evidence>
<dbReference type="Pfam" id="PF00082">
    <property type="entry name" value="Peptidase_S8"/>
    <property type="match status" value="1"/>
</dbReference>
<comment type="caution">
    <text evidence="10">The sequence shown here is derived from an EMBL/GenBank/DDBJ whole genome shotgun (WGS) entry which is preliminary data.</text>
</comment>
<evidence type="ECO:0000256" key="1">
    <source>
        <dbReference type="ARBA" id="ARBA00011073"/>
    </source>
</evidence>
<dbReference type="CDD" id="cd07473">
    <property type="entry name" value="Peptidases_S8_Subtilisin_like"/>
    <property type="match status" value="1"/>
</dbReference>
<feature type="active site" description="Charge relay system" evidence="5 6">
    <location>
        <position position="382"/>
    </location>
</feature>
<evidence type="ECO:0000313" key="11">
    <source>
        <dbReference type="Proteomes" id="UP000886860"/>
    </source>
</evidence>
<dbReference type="PROSITE" id="PS00136">
    <property type="entry name" value="SUBTILASE_ASP"/>
    <property type="match status" value="1"/>
</dbReference>
<dbReference type="InterPro" id="IPR034204">
    <property type="entry name" value="PfSUB1-like_cat_dom"/>
</dbReference>
<keyword evidence="4 6" id="KW-0720">Serine protease</keyword>
<dbReference type="InterPro" id="IPR015500">
    <property type="entry name" value="Peptidase_S8_subtilisin-rel"/>
</dbReference>
<evidence type="ECO:0000313" key="10">
    <source>
        <dbReference type="EMBL" id="HIT40705.1"/>
    </source>
</evidence>
<gene>
    <name evidence="10" type="ORF">IAB60_01175</name>
</gene>
<dbReference type="GO" id="GO:0006508">
    <property type="term" value="P:proteolysis"/>
    <property type="evidence" value="ECO:0007669"/>
    <property type="project" value="UniProtKB-KW"/>
</dbReference>
<evidence type="ECO:0000256" key="6">
    <source>
        <dbReference type="PROSITE-ProRule" id="PRU01240"/>
    </source>
</evidence>
<dbReference type="AlphaFoldDB" id="A0A9D1KEI0"/>
<evidence type="ECO:0000256" key="5">
    <source>
        <dbReference type="PIRSR" id="PIRSR615500-1"/>
    </source>
</evidence>
<keyword evidence="8" id="KW-0732">Signal</keyword>
<feature type="domain" description="Peptidase S8/S53" evidence="9">
    <location>
        <begin position="153"/>
        <end position="416"/>
    </location>
</feature>
<evidence type="ECO:0000256" key="7">
    <source>
        <dbReference type="RuleBase" id="RU003355"/>
    </source>
</evidence>
<dbReference type="EMBL" id="DVKS01000021">
    <property type="protein sequence ID" value="HIT40705.1"/>
    <property type="molecule type" value="Genomic_DNA"/>
</dbReference>
<evidence type="ECO:0000256" key="3">
    <source>
        <dbReference type="ARBA" id="ARBA00022801"/>
    </source>
</evidence>
<dbReference type="GO" id="GO:0004252">
    <property type="term" value="F:serine-type endopeptidase activity"/>
    <property type="evidence" value="ECO:0007669"/>
    <property type="project" value="UniProtKB-UniRule"/>
</dbReference>
<proteinExistence type="inferred from homology"/>
<dbReference type="InterPro" id="IPR051048">
    <property type="entry name" value="Peptidase_S8/S53_subtilisin"/>
</dbReference>
<dbReference type="PANTHER" id="PTHR43399:SF4">
    <property type="entry name" value="CELL WALL-ASSOCIATED PROTEASE"/>
    <property type="match status" value="1"/>
</dbReference>
<accession>A0A9D1KEI0</accession>
<dbReference type="InterPro" id="IPR000209">
    <property type="entry name" value="Peptidase_S8/S53_dom"/>
</dbReference>
<dbReference type="PROSITE" id="PS51257">
    <property type="entry name" value="PROKAR_LIPOPROTEIN"/>
    <property type="match status" value="1"/>
</dbReference>
<organism evidence="10 11">
    <name type="scientific">Candidatus Caccovicinus merdipullorum</name>
    <dbReference type="NCBI Taxonomy" id="2840724"/>
    <lineage>
        <taxon>Bacteria</taxon>
        <taxon>Bacillati</taxon>
        <taxon>Bacillota</taxon>
        <taxon>Clostridia</taxon>
        <taxon>Eubacteriales</taxon>
        <taxon>Candidatus Caccovicinus</taxon>
    </lineage>
</organism>
<feature type="chain" id="PRO_5039214872" evidence="8">
    <location>
        <begin position="41"/>
        <end position="441"/>
    </location>
</feature>
<name>A0A9D1KEI0_9FIRM</name>
<dbReference type="PRINTS" id="PR00723">
    <property type="entry name" value="SUBTILISIN"/>
</dbReference>
<reference evidence="10" key="1">
    <citation type="submission" date="2020-10" db="EMBL/GenBank/DDBJ databases">
        <authorList>
            <person name="Gilroy R."/>
        </authorList>
    </citation>
    <scope>NUCLEOTIDE SEQUENCE</scope>
    <source>
        <strain evidence="10">CHK123-3438</strain>
    </source>
</reference>
<feature type="signal peptide" evidence="8">
    <location>
        <begin position="1"/>
        <end position="40"/>
    </location>
</feature>
<dbReference type="SUPFAM" id="SSF52743">
    <property type="entry name" value="Subtilisin-like"/>
    <property type="match status" value="1"/>
</dbReference>
<reference evidence="10" key="2">
    <citation type="journal article" date="2021" name="PeerJ">
        <title>Extensive microbial diversity within the chicken gut microbiome revealed by metagenomics and culture.</title>
        <authorList>
            <person name="Gilroy R."/>
            <person name="Ravi A."/>
            <person name="Getino M."/>
            <person name="Pursley I."/>
            <person name="Horton D.L."/>
            <person name="Alikhan N.F."/>
            <person name="Baker D."/>
            <person name="Gharbi K."/>
            <person name="Hall N."/>
            <person name="Watson M."/>
            <person name="Adriaenssens E.M."/>
            <person name="Foster-Nyarko E."/>
            <person name="Jarju S."/>
            <person name="Secka A."/>
            <person name="Antonio M."/>
            <person name="Oren A."/>
            <person name="Chaudhuri R.R."/>
            <person name="La Ragione R."/>
            <person name="Hildebrand F."/>
            <person name="Pallen M.J."/>
        </authorList>
    </citation>
    <scope>NUCLEOTIDE SEQUENCE</scope>
    <source>
        <strain evidence="10">CHK123-3438</strain>
    </source>
</reference>
<dbReference type="InterPro" id="IPR023827">
    <property type="entry name" value="Peptidase_S8_Asp-AS"/>
</dbReference>
<evidence type="ECO:0000256" key="4">
    <source>
        <dbReference type="ARBA" id="ARBA00022825"/>
    </source>
</evidence>
<dbReference type="Gene3D" id="3.40.50.200">
    <property type="entry name" value="Peptidase S8/S53 domain"/>
    <property type="match status" value="1"/>
</dbReference>
<dbReference type="PROSITE" id="PS51892">
    <property type="entry name" value="SUBTILASE"/>
    <property type="match status" value="1"/>
</dbReference>
<keyword evidence="2 6" id="KW-0645">Protease</keyword>
<dbReference type="InterPro" id="IPR023828">
    <property type="entry name" value="Peptidase_S8_Ser-AS"/>
</dbReference>
<evidence type="ECO:0000256" key="8">
    <source>
        <dbReference type="SAM" id="SignalP"/>
    </source>
</evidence>
<sequence>MKFYSKSPPPDRRHIPFCRQMTAVVLAFSMAAACPFAAAAAEQSVFTASIPQLRTQSIGPGMDNLSLGDSYATYQWGLKNDGEFQLVQMTASFRSLDSVYGARKGRSASISLPDLGPGMIEYQSTVIQAESGVDINILPAWKQYDADTESSRRQVTVAIIDTGIDYSHPELQDAMWTNPGEIPGDGIDNDGNGYIDDIHGWNFYTGSATLYSGTEDSHGTHTAGTIAASRGSGGVAGITDNQYVKLMSVKALGGPLGIGSPESVIQAIRYAEANGASICNLSLGTSAYNEELAAAIRDSGMLFVIACGNGDARGQGYDTDASPIYPASLPYDNVISVASLMFDGELAASSNYGAGTVDIAAPGSYILSTAPGGGYAFMSGTSMAAPMVTGTAAMIYSFRTDLSLADVKTAILSSAKPMESLAGKTVSGGMLDAYAALNYTK</sequence>
<evidence type="ECO:0000259" key="9">
    <source>
        <dbReference type="Pfam" id="PF00082"/>
    </source>
</evidence>
<feature type="active site" description="Charge relay system" evidence="5 6">
    <location>
        <position position="218"/>
    </location>
</feature>
<dbReference type="PANTHER" id="PTHR43399">
    <property type="entry name" value="SUBTILISIN-RELATED"/>
    <property type="match status" value="1"/>
</dbReference>
<dbReference type="InterPro" id="IPR036852">
    <property type="entry name" value="Peptidase_S8/S53_dom_sf"/>
</dbReference>
<dbReference type="Proteomes" id="UP000886860">
    <property type="component" value="Unassembled WGS sequence"/>
</dbReference>
<dbReference type="PROSITE" id="PS00138">
    <property type="entry name" value="SUBTILASE_SER"/>
    <property type="match status" value="1"/>
</dbReference>